<reference evidence="1 2" key="1">
    <citation type="submission" date="2019-05" db="EMBL/GenBank/DDBJ databases">
        <title>Panacibacter sp. strain 17mud1-8 Genome sequencing and assembly.</title>
        <authorList>
            <person name="Chhetri G."/>
        </authorList>
    </citation>
    <scope>NUCLEOTIDE SEQUENCE [LARGE SCALE GENOMIC DNA]</scope>
    <source>
        <strain evidence="1 2">17mud1-8</strain>
    </source>
</reference>
<dbReference type="AlphaFoldDB" id="A0A4U3LA23"/>
<dbReference type="RefSeq" id="WP_137260240.1">
    <property type="nucleotide sequence ID" value="NZ_SZQL01000001.1"/>
</dbReference>
<evidence type="ECO:0000313" key="2">
    <source>
        <dbReference type="Proteomes" id="UP000305848"/>
    </source>
</evidence>
<accession>A0A4U3LA23</accession>
<proteinExistence type="predicted"/>
<comment type="caution">
    <text evidence="1">The sequence shown here is derived from an EMBL/GenBank/DDBJ whole genome shotgun (WGS) entry which is preliminary data.</text>
</comment>
<evidence type="ECO:0000313" key="1">
    <source>
        <dbReference type="EMBL" id="TKK72000.1"/>
    </source>
</evidence>
<sequence>MAWQDLIKLQIDSNRQLNLVSSRHENGFHFAGTTQELIKRIVNNLFSSEEEEELLLYTTQVTLSTLYQINQYYQFDQQAEKQLKSIYKQLLLDIKIESDGEPDFDNLAKTHYLRLQKWLIAQHPETLTYYPTTQPVIENTVVCAEYSALTQLNTLGISITNLQEPILDVGCGKEHNLVNYLQKKGYNVYGIDRDIVSSENLVRSSWMDYKFQPDHWGTIISHLGFTNHFIHHHLKAGSDHLLYAKKYIEIIQSLKIRGRFYYTPDLPFIEFYLDPYQYSIKKKQVHQTHFYSASIERLK</sequence>
<keyword evidence="2" id="KW-1185">Reference proteome</keyword>
<dbReference type="Gene3D" id="3.40.50.150">
    <property type="entry name" value="Vaccinia Virus protein VP39"/>
    <property type="match status" value="1"/>
</dbReference>
<protein>
    <submittedName>
        <fullName evidence="1">Uncharacterized protein</fullName>
    </submittedName>
</protein>
<organism evidence="1 2">
    <name type="scientific">Ilyomonas limi</name>
    <dbReference type="NCBI Taxonomy" id="2575867"/>
    <lineage>
        <taxon>Bacteria</taxon>
        <taxon>Pseudomonadati</taxon>
        <taxon>Bacteroidota</taxon>
        <taxon>Chitinophagia</taxon>
        <taxon>Chitinophagales</taxon>
        <taxon>Chitinophagaceae</taxon>
        <taxon>Ilyomonas</taxon>
    </lineage>
</organism>
<dbReference type="EMBL" id="SZQL01000001">
    <property type="protein sequence ID" value="TKK72000.1"/>
    <property type="molecule type" value="Genomic_DNA"/>
</dbReference>
<dbReference type="SUPFAM" id="SSF53335">
    <property type="entry name" value="S-adenosyl-L-methionine-dependent methyltransferases"/>
    <property type="match status" value="1"/>
</dbReference>
<gene>
    <name evidence="1" type="ORF">FC093_03030</name>
</gene>
<dbReference type="InterPro" id="IPR029063">
    <property type="entry name" value="SAM-dependent_MTases_sf"/>
</dbReference>
<name>A0A4U3LA23_9BACT</name>
<dbReference type="Proteomes" id="UP000305848">
    <property type="component" value="Unassembled WGS sequence"/>
</dbReference>
<dbReference type="OrthoDB" id="2615562at2"/>